<keyword evidence="4" id="KW-0547">Nucleotide-binding</keyword>
<dbReference type="Gene3D" id="1.10.860.10">
    <property type="entry name" value="DNAb Helicase, Chain A"/>
    <property type="match status" value="1"/>
</dbReference>
<evidence type="ECO:0000313" key="4">
    <source>
        <dbReference type="EMBL" id="VEP12081.1"/>
    </source>
</evidence>
<protein>
    <submittedName>
        <fullName evidence="4">Replicative DNA helicase</fullName>
    </submittedName>
</protein>
<keyword evidence="1" id="KW-0235">DNA replication</keyword>
<keyword evidence="4" id="KW-0378">Hydrolase</keyword>
<feature type="domain" description="DNA helicase DnaB-like N-terminal" evidence="3">
    <location>
        <begin position="10"/>
        <end position="35"/>
    </location>
</feature>
<gene>
    <name evidence="4" type="ORF">H1P_1320003</name>
</gene>
<dbReference type="AlphaFoldDB" id="A0A563VKY2"/>
<reference evidence="4 5" key="1">
    <citation type="submission" date="2019-01" db="EMBL/GenBank/DDBJ databases">
        <authorList>
            <person name="Brito A."/>
        </authorList>
    </citation>
    <scope>NUCLEOTIDE SEQUENCE [LARGE SCALE GENOMIC DNA]</scope>
    <source>
        <strain evidence="4">1</strain>
    </source>
</reference>
<dbReference type="GO" id="GO:0006260">
    <property type="term" value="P:DNA replication"/>
    <property type="evidence" value="ECO:0007669"/>
    <property type="project" value="UniProtKB-KW"/>
</dbReference>
<dbReference type="GO" id="GO:0003677">
    <property type="term" value="F:DNA binding"/>
    <property type="evidence" value="ECO:0007669"/>
    <property type="project" value="UniProtKB-KW"/>
</dbReference>
<keyword evidence="2" id="KW-0238">DNA-binding</keyword>
<accession>A0A563VKY2</accession>
<dbReference type="SUPFAM" id="SSF48024">
    <property type="entry name" value="N-terminal domain of DnaB helicase"/>
    <property type="match status" value="1"/>
</dbReference>
<dbReference type="InterPro" id="IPR036185">
    <property type="entry name" value="DNA_heli_DnaB-like_N_sf"/>
</dbReference>
<evidence type="ECO:0000256" key="1">
    <source>
        <dbReference type="ARBA" id="ARBA00022705"/>
    </source>
</evidence>
<keyword evidence="4" id="KW-0067">ATP-binding</keyword>
<dbReference type="InterPro" id="IPR016136">
    <property type="entry name" value="DNA_helicase_N/primase_C"/>
</dbReference>
<organism evidence="4 5">
    <name type="scientific">Hyella patelloides LEGE 07179</name>
    <dbReference type="NCBI Taxonomy" id="945734"/>
    <lineage>
        <taxon>Bacteria</taxon>
        <taxon>Bacillati</taxon>
        <taxon>Cyanobacteriota</taxon>
        <taxon>Cyanophyceae</taxon>
        <taxon>Pleurocapsales</taxon>
        <taxon>Hyellaceae</taxon>
        <taxon>Hyella</taxon>
    </lineage>
</organism>
<dbReference type="Proteomes" id="UP000320055">
    <property type="component" value="Unassembled WGS sequence"/>
</dbReference>
<evidence type="ECO:0000256" key="2">
    <source>
        <dbReference type="ARBA" id="ARBA00023125"/>
    </source>
</evidence>
<dbReference type="Pfam" id="PF00772">
    <property type="entry name" value="DnaB"/>
    <property type="match status" value="1"/>
</dbReference>
<proteinExistence type="predicted"/>
<dbReference type="EMBL" id="CAACVJ010000038">
    <property type="protein sequence ID" value="VEP12081.1"/>
    <property type="molecule type" value="Genomic_DNA"/>
</dbReference>
<evidence type="ECO:0000259" key="3">
    <source>
        <dbReference type="Pfam" id="PF00772"/>
    </source>
</evidence>
<keyword evidence="4" id="KW-0347">Helicase</keyword>
<keyword evidence="5" id="KW-1185">Reference proteome</keyword>
<dbReference type="GO" id="GO:0005524">
    <property type="term" value="F:ATP binding"/>
    <property type="evidence" value="ECO:0007669"/>
    <property type="project" value="InterPro"/>
</dbReference>
<name>A0A563VKY2_9CYAN</name>
<sequence>MTDNNTFLGNIEAEEAILGGILLDPQAISIVADILPLVR</sequence>
<dbReference type="GO" id="GO:0003678">
    <property type="term" value="F:DNA helicase activity"/>
    <property type="evidence" value="ECO:0007669"/>
    <property type="project" value="InterPro"/>
</dbReference>
<dbReference type="InterPro" id="IPR007693">
    <property type="entry name" value="DNA_helicase_DnaB-like_N"/>
</dbReference>
<evidence type="ECO:0000313" key="5">
    <source>
        <dbReference type="Proteomes" id="UP000320055"/>
    </source>
</evidence>